<proteinExistence type="predicted"/>
<keyword evidence="2" id="KW-1185">Reference proteome</keyword>
<evidence type="ECO:0008006" key="4">
    <source>
        <dbReference type="Google" id="ProtNLM"/>
    </source>
</evidence>
<evidence type="ECO:0000256" key="1">
    <source>
        <dbReference type="SAM" id="MobiDB-lite"/>
    </source>
</evidence>
<accession>A0ABM4YCQ5</accession>
<feature type="region of interest" description="Disordered" evidence="1">
    <location>
        <begin position="38"/>
        <end position="64"/>
    </location>
</feature>
<sequence>MREEEMRKDHVKLLIVFLAECSRQGGAPCCRGTLLRSTPAAGHSASGHPAPGSPAPGHAAPGTCCGGAPARSGAALTRQGSVARPLGAGCRGRGGAAAASGQGGARGAARSRRRFMGPARPAPWSGPAGRSRPRSRGRRAGRAGPRFRKGGLGAGGPDGSCSQDVWTNASLTQQGPLPSPERLTLIPCCPRVATKHPGLELCPQPISWQPQ</sequence>
<dbReference type="RefSeq" id="XP_072588072.1">
    <property type="nucleotide sequence ID" value="XM_072731971.1"/>
</dbReference>
<organism evidence="2 3">
    <name type="scientific">Vulpes vulpes</name>
    <name type="common">Red fox</name>
    <dbReference type="NCBI Taxonomy" id="9627"/>
    <lineage>
        <taxon>Eukaryota</taxon>
        <taxon>Metazoa</taxon>
        <taxon>Chordata</taxon>
        <taxon>Craniata</taxon>
        <taxon>Vertebrata</taxon>
        <taxon>Euteleostomi</taxon>
        <taxon>Mammalia</taxon>
        <taxon>Eutheria</taxon>
        <taxon>Laurasiatheria</taxon>
        <taxon>Carnivora</taxon>
        <taxon>Caniformia</taxon>
        <taxon>Canidae</taxon>
        <taxon>Vulpes</taxon>
    </lineage>
</organism>
<reference evidence="3" key="1">
    <citation type="submission" date="2025-08" db="UniProtKB">
        <authorList>
            <consortium name="RefSeq"/>
        </authorList>
    </citation>
    <scope>IDENTIFICATION</scope>
    <source>
        <tissue evidence="3">Cell line</tissue>
    </source>
</reference>
<feature type="compositionally biased region" description="Basic residues" evidence="1">
    <location>
        <begin position="131"/>
        <end position="149"/>
    </location>
</feature>
<dbReference type="GeneID" id="112929478"/>
<feature type="compositionally biased region" description="Low complexity" evidence="1">
    <location>
        <begin position="39"/>
        <end position="64"/>
    </location>
</feature>
<feature type="region of interest" description="Disordered" evidence="1">
    <location>
        <begin position="86"/>
        <end position="182"/>
    </location>
</feature>
<name>A0ABM4YCQ5_VULVU</name>
<dbReference type="Proteomes" id="UP001652641">
    <property type="component" value="Chromosome 12"/>
</dbReference>
<feature type="compositionally biased region" description="Polar residues" evidence="1">
    <location>
        <begin position="160"/>
        <end position="176"/>
    </location>
</feature>
<protein>
    <recommendedName>
        <fullName evidence="4">Collagen alpha-1(I) chain-like</fullName>
    </recommendedName>
</protein>
<feature type="compositionally biased region" description="Gly residues" evidence="1">
    <location>
        <begin position="89"/>
        <end position="106"/>
    </location>
</feature>
<gene>
    <name evidence="3" type="primary">LOC112929478</name>
</gene>
<evidence type="ECO:0000313" key="2">
    <source>
        <dbReference type="Proteomes" id="UP001652641"/>
    </source>
</evidence>
<evidence type="ECO:0000313" key="3">
    <source>
        <dbReference type="RefSeq" id="XP_072588072.1"/>
    </source>
</evidence>